<comment type="function">
    <text evidence="4">Bifunctional enzyme that catalyzes the enolization of 2,3-diketo-5-methylthiopentyl-1-phosphate (DK-MTP-1-P) into the intermediate 2-hydroxy-3-keto-5-methylthiopentenyl-1-phosphate (HK-MTPenyl-1-P), which is then dephosphorylated to form the acireductone 1,2-dihydroxy-3-keto-5-methylthiopentene (DHK-MTPene).</text>
</comment>
<evidence type="ECO:0000256" key="2">
    <source>
        <dbReference type="ARBA" id="ARBA00022801"/>
    </source>
</evidence>
<dbReference type="PANTHER" id="PTHR20371">
    <property type="entry name" value="ENOLASE-PHOSPHATASE E1"/>
    <property type="match status" value="1"/>
</dbReference>
<dbReference type="GO" id="GO:0043715">
    <property type="term" value="F:2,3-diketo-5-methylthiopentyl-1-phosphate enolase activity"/>
    <property type="evidence" value="ECO:0007669"/>
    <property type="project" value="UniProtKB-UniRule"/>
</dbReference>
<dbReference type="GO" id="GO:0043716">
    <property type="term" value="F:2-hydroxy-3-keto-5-methylthiopentenyl-1-phosphate phosphatase activity"/>
    <property type="evidence" value="ECO:0007669"/>
    <property type="project" value="UniProtKB-UniRule"/>
</dbReference>
<dbReference type="HAMAP" id="MF_01681">
    <property type="entry name" value="Salvage_MtnC"/>
    <property type="match status" value="1"/>
</dbReference>
<keyword evidence="7" id="KW-1185">Reference proteome</keyword>
<dbReference type="Gene3D" id="3.40.50.1000">
    <property type="entry name" value="HAD superfamily/HAD-like"/>
    <property type="match status" value="1"/>
</dbReference>
<evidence type="ECO:0000313" key="6">
    <source>
        <dbReference type="EMBL" id="MBA0088275.1"/>
    </source>
</evidence>
<keyword evidence="4" id="KW-0460">Magnesium</keyword>
<dbReference type="InterPro" id="IPR036412">
    <property type="entry name" value="HAD-like_sf"/>
</dbReference>
<keyword evidence="3 4" id="KW-0486">Methionine biosynthesis</keyword>
<dbReference type="GO" id="GO:0043874">
    <property type="term" value="F:acireductone synthase activity"/>
    <property type="evidence" value="ECO:0007669"/>
    <property type="project" value="UniProtKB-EC"/>
</dbReference>
<dbReference type="PANTHER" id="PTHR20371:SF1">
    <property type="entry name" value="ENOLASE-PHOSPHATASE E1"/>
    <property type="match status" value="1"/>
</dbReference>
<gene>
    <name evidence="4 6" type="primary">mtnC</name>
    <name evidence="6" type="ORF">HRJ53_25100</name>
</gene>
<dbReference type="SFLD" id="SFLDG01133">
    <property type="entry name" value="C1.5.4:_Enolase-phosphatase_Li"/>
    <property type="match status" value="1"/>
</dbReference>
<dbReference type="InterPro" id="IPR023214">
    <property type="entry name" value="HAD_sf"/>
</dbReference>
<dbReference type="SFLD" id="SFLDS00003">
    <property type="entry name" value="Haloacid_Dehalogenase"/>
    <property type="match status" value="1"/>
</dbReference>
<dbReference type="EC" id="3.1.3.77" evidence="4"/>
<dbReference type="Proteomes" id="UP000567293">
    <property type="component" value="Unassembled WGS sequence"/>
</dbReference>
<comment type="cofactor">
    <cofactor evidence="4">
        <name>Mg(2+)</name>
        <dbReference type="ChEBI" id="CHEBI:18420"/>
    </cofactor>
    <text evidence="4">Binds 1 Mg(2+) ion per subunit.</text>
</comment>
<protein>
    <recommendedName>
        <fullName evidence="4">Enolase-phosphatase E1</fullName>
        <ecNumber evidence="4">3.1.3.77</ecNumber>
    </recommendedName>
    <alternativeName>
        <fullName evidence="4">2,3-diketo-5-methylthio-1-phosphopentane phosphatase</fullName>
    </alternativeName>
</protein>
<dbReference type="Gene3D" id="1.10.720.60">
    <property type="match status" value="1"/>
</dbReference>
<reference evidence="6" key="1">
    <citation type="submission" date="2020-06" db="EMBL/GenBank/DDBJ databases">
        <title>Legume-microbial interactions unlock mineral nutrients during tropical forest succession.</title>
        <authorList>
            <person name="Epihov D.Z."/>
        </authorList>
    </citation>
    <scope>NUCLEOTIDE SEQUENCE [LARGE SCALE GENOMIC DNA]</scope>
    <source>
        <strain evidence="6">Pan2503</strain>
    </source>
</reference>
<organism evidence="6 7">
    <name type="scientific">Candidatus Acidiferrum panamense</name>
    <dbReference type="NCBI Taxonomy" id="2741543"/>
    <lineage>
        <taxon>Bacteria</taxon>
        <taxon>Pseudomonadati</taxon>
        <taxon>Acidobacteriota</taxon>
        <taxon>Terriglobia</taxon>
        <taxon>Candidatus Acidiferrales</taxon>
        <taxon>Candidatus Acidiferrum</taxon>
    </lineage>
</organism>
<keyword evidence="1 4" id="KW-0028">Amino-acid biosynthesis</keyword>
<dbReference type="CDD" id="cd01629">
    <property type="entry name" value="HAD_EP"/>
    <property type="match status" value="1"/>
</dbReference>
<name>A0A7V8SZB3_9BACT</name>
<dbReference type="SFLD" id="SFLDG01129">
    <property type="entry name" value="C1.5:_HAD__Beta-PGM__Phosphata"/>
    <property type="match status" value="1"/>
</dbReference>
<dbReference type="AlphaFoldDB" id="A0A7V8SZB3"/>
<dbReference type="NCBIfam" id="TIGR01691">
    <property type="entry name" value="enolase-ppase"/>
    <property type="match status" value="1"/>
</dbReference>
<dbReference type="UniPathway" id="UPA00904">
    <property type="reaction ID" value="UER00876"/>
</dbReference>
<dbReference type="SUPFAM" id="SSF56784">
    <property type="entry name" value="HAD-like"/>
    <property type="match status" value="1"/>
</dbReference>
<comment type="pathway">
    <text evidence="4">Amino-acid biosynthesis; L-methionine biosynthesis via salvage pathway; L-methionine from S-methyl-5-thio-alpha-D-ribose 1-phosphate: step 3/6.</text>
</comment>
<comment type="caution">
    <text evidence="6">The sequence shown here is derived from an EMBL/GenBank/DDBJ whole genome shotgun (WGS) entry which is preliminary data.</text>
</comment>
<dbReference type="GO" id="GO:0019509">
    <property type="term" value="P:L-methionine salvage from methylthioadenosine"/>
    <property type="evidence" value="ECO:0007669"/>
    <property type="project" value="UniProtKB-UniRule"/>
</dbReference>
<keyword evidence="2 4" id="KW-0378">Hydrolase</keyword>
<dbReference type="Pfam" id="PF00702">
    <property type="entry name" value="Hydrolase"/>
    <property type="match status" value="1"/>
</dbReference>
<evidence type="ECO:0000256" key="5">
    <source>
        <dbReference type="SAM" id="MobiDB-lite"/>
    </source>
</evidence>
<evidence type="ECO:0000256" key="1">
    <source>
        <dbReference type="ARBA" id="ARBA00022605"/>
    </source>
</evidence>
<evidence type="ECO:0000256" key="3">
    <source>
        <dbReference type="ARBA" id="ARBA00023167"/>
    </source>
</evidence>
<dbReference type="EMBL" id="JACDQQ010002421">
    <property type="protein sequence ID" value="MBA0088275.1"/>
    <property type="molecule type" value="Genomic_DNA"/>
</dbReference>
<dbReference type="GO" id="GO:0000287">
    <property type="term" value="F:magnesium ion binding"/>
    <property type="evidence" value="ECO:0007669"/>
    <property type="project" value="UniProtKB-UniRule"/>
</dbReference>
<comment type="pathway">
    <text evidence="4">Amino-acid biosynthesis; L-methionine biosynthesis via salvage pathway; L-methionine from S-methyl-5-thio-alpha-D-ribose 1-phosphate: step 4/6.</text>
</comment>
<comment type="subunit">
    <text evidence="4">Monomer.</text>
</comment>
<feature type="region of interest" description="Disordered" evidence="5">
    <location>
        <begin position="63"/>
        <end position="82"/>
    </location>
</feature>
<dbReference type="InterPro" id="IPR023943">
    <property type="entry name" value="Enolase-ppase_E1"/>
</dbReference>
<keyword evidence="4" id="KW-0479">Metal-binding</keyword>
<comment type="similarity">
    <text evidence="4">Belongs to the HAD-like hydrolase superfamily. MasA/MtnC family.</text>
</comment>
<accession>A0A7V8SZB3</accession>
<proteinExistence type="inferred from homology"/>
<evidence type="ECO:0000256" key="4">
    <source>
        <dbReference type="HAMAP-Rule" id="MF_01681"/>
    </source>
</evidence>
<evidence type="ECO:0000313" key="7">
    <source>
        <dbReference type="Proteomes" id="UP000567293"/>
    </source>
</evidence>
<sequence length="249" mass="27764">MPLFDETPVRAILLDIEGTTTPVDFVTTTLFPYASRKLETFLRENSRNPEIRAILEDLRGLHQRDERSELGPPQWHDGSEQEQLHSSATYGQWLIARDSKCTPLKTLQGKIWQQGYASGELKGEVYPDVPPALERWKRHGKRICIYSSGSVLAQRLLFGSVRTGDLTPYIASFFDTQVGTKTEAESYRRIGASAGYEPTQFLFLSDAGKEIDAARAAGMQALLCRRGGTSGTAEGAVQTVHHFNDIFPE</sequence>
<comment type="catalytic activity">
    <reaction evidence="4">
        <text>5-methylsulfanyl-2,3-dioxopentyl phosphate + H2O = 1,2-dihydroxy-5-(methylsulfanyl)pent-1-en-3-one + phosphate</text>
        <dbReference type="Rhea" id="RHEA:21700"/>
        <dbReference type="ChEBI" id="CHEBI:15377"/>
        <dbReference type="ChEBI" id="CHEBI:43474"/>
        <dbReference type="ChEBI" id="CHEBI:49252"/>
        <dbReference type="ChEBI" id="CHEBI:58828"/>
        <dbReference type="EC" id="3.1.3.77"/>
    </reaction>
</comment>
<dbReference type="SFLD" id="SFLDF00044">
    <property type="entry name" value="enolase-phosphatase"/>
    <property type="match status" value="1"/>
</dbReference>